<proteinExistence type="predicted"/>
<dbReference type="SUPFAM" id="SSF54928">
    <property type="entry name" value="RNA-binding domain, RBD"/>
    <property type="match status" value="1"/>
</dbReference>
<feature type="domain" description="RRM" evidence="3">
    <location>
        <begin position="10"/>
        <end position="78"/>
    </location>
</feature>
<dbReference type="InterPro" id="IPR000504">
    <property type="entry name" value="RRM_dom"/>
</dbReference>
<evidence type="ECO:0000313" key="4">
    <source>
        <dbReference type="EMBL" id="GMM37478.1"/>
    </source>
</evidence>
<evidence type="ECO:0000256" key="1">
    <source>
        <dbReference type="PROSITE-ProRule" id="PRU00176"/>
    </source>
</evidence>
<reference evidence="4 5" key="1">
    <citation type="journal article" date="2023" name="Elife">
        <title>Identification of key yeast species and microbe-microbe interactions impacting larval growth of Drosophila in the wild.</title>
        <authorList>
            <person name="Mure A."/>
            <person name="Sugiura Y."/>
            <person name="Maeda R."/>
            <person name="Honda K."/>
            <person name="Sakurai N."/>
            <person name="Takahashi Y."/>
            <person name="Watada M."/>
            <person name="Katoh T."/>
            <person name="Gotoh A."/>
            <person name="Gotoh Y."/>
            <person name="Taniguchi I."/>
            <person name="Nakamura K."/>
            <person name="Hayashi T."/>
            <person name="Katayama T."/>
            <person name="Uemura T."/>
            <person name="Hattori Y."/>
        </authorList>
    </citation>
    <scope>NUCLEOTIDE SEQUENCE [LARGE SCALE GENOMIC DNA]</scope>
    <source>
        <strain evidence="4 5">SC-9</strain>
    </source>
</reference>
<feature type="region of interest" description="Disordered" evidence="2">
    <location>
        <begin position="98"/>
        <end position="123"/>
    </location>
</feature>
<keyword evidence="5" id="KW-1185">Reference proteome</keyword>
<dbReference type="GeneID" id="90075453"/>
<dbReference type="Proteomes" id="UP001360560">
    <property type="component" value="Unassembled WGS sequence"/>
</dbReference>
<evidence type="ECO:0000259" key="3">
    <source>
        <dbReference type="PROSITE" id="PS50102"/>
    </source>
</evidence>
<dbReference type="InterPro" id="IPR012677">
    <property type="entry name" value="Nucleotide-bd_a/b_plait_sf"/>
</dbReference>
<gene>
    <name evidence="4" type="ORF">DASC09_048030</name>
</gene>
<accession>A0AAV5QRQ1</accession>
<protein>
    <recommendedName>
        <fullName evidence="3">RRM domain-containing protein</fullName>
    </recommendedName>
</protein>
<dbReference type="InterPro" id="IPR035979">
    <property type="entry name" value="RBD_domain_sf"/>
</dbReference>
<organism evidence="4 5">
    <name type="scientific">Saccharomycopsis crataegensis</name>
    <dbReference type="NCBI Taxonomy" id="43959"/>
    <lineage>
        <taxon>Eukaryota</taxon>
        <taxon>Fungi</taxon>
        <taxon>Dikarya</taxon>
        <taxon>Ascomycota</taxon>
        <taxon>Saccharomycotina</taxon>
        <taxon>Saccharomycetes</taxon>
        <taxon>Saccharomycopsidaceae</taxon>
        <taxon>Saccharomycopsis</taxon>
    </lineage>
</organism>
<dbReference type="SMART" id="SM00360">
    <property type="entry name" value="RRM"/>
    <property type="match status" value="1"/>
</dbReference>
<comment type="caution">
    <text evidence="4">The sequence shown here is derived from an EMBL/GenBank/DDBJ whole genome shotgun (WGS) entry which is preliminary data.</text>
</comment>
<sequence>MSKPQKSGFPIMLLKNLPFEATPTDLFTLCSKFGTVLQIRKGVENHLKGNCFVVFDDLAKTKQAIEHLNGFNFKGRYLVALHYSVDNRALEEAAAKVRSSKNGESGGTENERLVNNLMDEVFN</sequence>
<dbReference type="Pfam" id="PF00076">
    <property type="entry name" value="RRM_1"/>
    <property type="match status" value="1"/>
</dbReference>
<keyword evidence="1" id="KW-0694">RNA-binding</keyword>
<dbReference type="Gene3D" id="3.30.70.330">
    <property type="match status" value="1"/>
</dbReference>
<dbReference type="PROSITE" id="PS50102">
    <property type="entry name" value="RRM"/>
    <property type="match status" value="1"/>
</dbReference>
<dbReference type="RefSeq" id="XP_064854474.1">
    <property type="nucleotide sequence ID" value="XM_064998402.1"/>
</dbReference>
<dbReference type="GO" id="GO:0003723">
    <property type="term" value="F:RNA binding"/>
    <property type="evidence" value="ECO:0007669"/>
    <property type="project" value="UniProtKB-UniRule"/>
</dbReference>
<dbReference type="AlphaFoldDB" id="A0AAV5QRQ1"/>
<name>A0AAV5QRQ1_9ASCO</name>
<evidence type="ECO:0000313" key="5">
    <source>
        <dbReference type="Proteomes" id="UP001360560"/>
    </source>
</evidence>
<evidence type="ECO:0000256" key="2">
    <source>
        <dbReference type="SAM" id="MobiDB-lite"/>
    </source>
</evidence>
<dbReference type="EMBL" id="BTFZ01000012">
    <property type="protein sequence ID" value="GMM37478.1"/>
    <property type="molecule type" value="Genomic_DNA"/>
</dbReference>